<evidence type="ECO:0000313" key="4">
    <source>
        <dbReference type="Proteomes" id="UP000246702"/>
    </source>
</evidence>
<dbReference type="PROSITE" id="PS50005">
    <property type="entry name" value="TPR"/>
    <property type="match status" value="4"/>
</dbReference>
<sequence length="1186" mass="132302">MAAQTPSAHHDYTVGWICALPIEMAAAQAVLDQVHGPLPVQPTDHNAYTLGAIGEHKIVIACLPSGAYGTTSATSVAMQLLSTFPSIRFGFMVGIGGAVPSKDADIRLGDIVVSNPTDTHGGVVQYDYGKSSSGGGFRRTGMLNHPPRILLTAFSKLRATHLLRGSQFMDFLADLHHKNPQLAVDFARSALQDHLYRADYDHEDLTSKACRECDATQTVSRPSRTLDTPVIHYGLIASGNQVVKNSRLRDKLGQELGVYCVEMEAAGLMNSFPCLVIRGIYDYADSHKNKEWQGYAAVNAASYAKALLAVVPASDRQMVRTLQEAAADGNFQVPFELTKVPAVSKFIGRTADLDRLWGLLQPDASNLRKVVVLHGMGGLAIFWINGQDENILIRSLADIAARLRDMSIQLTAIKDTKPEDTKQDAQQVLNWLSQEGNSKWLLIYDNVDQSPLHNSLNEQGGAYDIHKYIPSADHGSVIITTRLQKLAELGTSSYLLQRLPFIYRLDGLPLALALAGSYIHSSGMSYSSYMSHYNQAWCDLQAAAEAPREYSNGNMLTAWALSYHEVKKGFPLAAQFLYLPSFLHHDEIQFLRTIKVLVDFSLVQRQSGRGGYSLHPVIQEWCQYELPRIYTDLKETEDITWCIATAAIGYSVSNSSERSYWDLQHRLLPHASRVCQLVKYELGSSQYHQVLAAVHNLGRLYWNQGKHKEAEKLYQQVLAGRERVLGPDHIFTLDTVHNLGVVYHDQGNLREAEEMYQRVLAGYQKASGSSHIPNLHTGQLDTIQNLGSLYCTQKRLEEAEQMCLQALAGYERVLGPSHTSTLDAIHNLGNVYWSQQKLDEAEQLYLQALEGKENALGLNHTSTLDTVHNIGVAYYDQGKLQEAEEMYQQALSGKEKAFGLEHVSVLDTVFNLGRLYWTQSKLEQAEQMYQRAMTGCEKVLGPDHMSTLHTVHNLGVLYSARNMLQEAGKMHQRALTGYEKALGPDDISTLDFAHNLAVLYCKQGKSEKADAMLKRVLSGKKKVLGPSCPSVLAVINNLGNLYKQQERLDKAEEMYQYTLDGWLKMFGLEHPSTLGILNNLGILYQDQGRVKEAEEMYQEALAGYEKLAGVEDISTIDTVLNLGDVYRDQNRLRRARGMYERAHAGYEKTMGPDHELTREAADRVRLTVGPSKSRLREVIFGHFHRS</sequence>
<dbReference type="InterPro" id="IPR027417">
    <property type="entry name" value="P-loop_NTPase"/>
</dbReference>
<accession>A0A317X3I5</accession>
<comment type="caution">
    <text evidence="3">The sequence shown here is derived from an EMBL/GenBank/DDBJ whole genome shotgun (WGS) entry which is preliminary data.</text>
</comment>
<dbReference type="SMART" id="SM00028">
    <property type="entry name" value="TPR"/>
    <property type="match status" value="10"/>
</dbReference>
<dbReference type="CDD" id="cd09008">
    <property type="entry name" value="MTAN"/>
    <property type="match status" value="1"/>
</dbReference>
<dbReference type="PANTHER" id="PTHR46082:SF6">
    <property type="entry name" value="AAA+ ATPASE DOMAIN-CONTAINING PROTEIN-RELATED"/>
    <property type="match status" value="1"/>
</dbReference>
<dbReference type="Proteomes" id="UP000246702">
    <property type="component" value="Unassembled WGS sequence"/>
</dbReference>
<name>A0A317X3I5_9EURO</name>
<dbReference type="PRINTS" id="PR00381">
    <property type="entry name" value="KINESINLIGHT"/>
</dbReference>
<evidence type="ECO:0000256" key="1">
    <source>
        <dbReference type="PROSITE-ProRule" id="PRU00339"/>
    </source>
</evidence>
<dbReference type="STRING" id="1450535.A0A317X3I5"/>
<feature type="repeat" description="TPR" evidence="1">
    <location>
        <begin position="1074"/>
        <end position="1107"/>
    </location>
</feature>
<dbReference type="EMBL" id="MSFK01000009">
    <property type="protein sequence ID" value="PWY91538.1"/>
    <property type="molecule type" value="Genomic_DNA"/>
</dbReference>
<dbReference type="Gene3D" id="1.25.40.10">
    <property type="entry name" value="Tetratricopeptide repeat domain"/>
    <property type="match status" value="3"/>
</dbReference>
<gene>
    <name evidence="3" type="ORF">BO94DRAFT_622965</name>
</gene>
<dbReference type="GO" id="GO:0003824">
    <property type="term" value="F:catalytic activity"/>
    <property type="evidence" value="ECO:0007669"/>
    <property type="project" value="InterPro"/>
</dbReference>
<dbReference type="Pfam" id="PF13424">
    <property type="entry name" value="TPR_12"/>
    <property type="match status" value="5"/>
</dbReference>
<feature type="repeat" description="TPR" evidence="1">
    <location>
        <begin position="733"/>
        <end position="766"/>
    </location>
</feature>
<feature type="domain" description="Nucleoside phosphorylase" evidence="2">
    <location>
        <begin position="14"/>
        <end position="301"/>
    </location>
</feature>
<keyword evidence="4" id="KW-1185">Reference proteome</keyword>
<dbReference type="SUPFAM" id="SSF48452">
    <property type="entry name" value="TPR-like"/>
    <property type="match status" value="2"/>
</dbReference>
<dbReference type="SUPFAM" id="SSF53167">
    <property type="entry name" value="Purine and uridine phosphorylases"/>
    <property type="match status" value="1"/>
</dbReference>
<dbReference type="PANTHER" id="PTHR46082">
    <property type="entry name" value="ATP/GTP-BINDING PROTEIN-RELATED"/>
    <property type="match status" value="1"/>
</dbReference>
<dbReference type="InterPro" id="IPR053137">
    <property type="entry name" value="NLR-like"/>
</dbReference>
<dbReference type="InterPro" id="IPR011990">
    <property type="entry name" value="TPR-like_helical_dom_sf"/>
</dbReference>
<feature type="repeat" description="TPR" evidence="1">
    <location>
        <begin position="822"/>
        <end position="855"/>
    </location>
</feature>
<dbReference type="InterPro" id="IPR019734">
    <property type="entry name" value="TPR_rpt"/>
</dbReference>
<evidence type="ECO:0000259" key="2">
    <source>
        <dbReference type="Pfam" id="PF01048"/>
    </source>
</evidence>
<proteinExistence type="predicted"/>
<dbReference type="Gene3D" id="3.40.50.300">
    <property type="entry name" value="P-loop containing nucleotide triphosphate hydrolases"/>
    <property type="match status" value="1"/>
</dbReference>
<dbReference type="AlphaFoldDB" id="A0A317X3I5"/>
<keyword evidence="1" id="KW-0802">TPR repeat</keyword>
<dbReference type="Pfam" id="PF13374">
    <property type="entry name" value="TPR_10"/>
    <property type="match status" value="1"/>
</dbReference>
<dbReference type="InterPro" id="IPR035994">
    <property type="entry name" value="Nucleoside_phosphorylase_sf"/>
</dbReference>
<feature type="repeat" description="TPR" evidence="1">
    <location>
        <begin position="864"/>
        <end position="897"/>
    </location>
</feature>
<dbReference type="InterPro" id="IPR000845">
    <property type="entry name" value="Nucleoside_phosphorylase_d"/>
</dbReference>
<dbReference type="Gene3D" id="3.40.50.1580">
    <property type="entry name" value="Nucleoside phosphorylase domain"/>
    <property type="match status" value="1"/>
</dbReference>
<protein>
    <recommendedName>
        <fullName evidence="2">Nucleoside phosphorylase domain-containing protein</fullName>
    </recommendedName>
</protein>
<dbReference type="SUPFAM" id="SSF52540">
    <property type="entry name" value="P-loop containing nucleoside triphosphate hydrolases"/>
    <property type="match status" value="1"/>
</dbReference>
<dbReference type="Pfam" id="PF01048">
    <property type="entry name" value="PNP_UDP_1"/>
    <property type="match status" value="1"/>
</dbReference>
<organism evidence="3 4">
    <name type="scientific">Aspergillus sclerotioniger CBS 115572</name>
    <dbReference type="NCBI Taxonomy" id="1450535"/>
    <lineage>
        <taxon>Eukaryota</taxon>
        <taxon>Fungi</taxon>
        <taxon>Dikarya</taxon>
        <taxon>Ascomycota</taxon>
        <taxon>Pezizomycotina</taxon>
        <taxon>Eurotiomycetes</taxon>
        <taxon>Eurotiomycetidae</taxon>
        <taxon>Eurotiales</taxon>
        <taxon>Aspergillaceae</taxon>
        <taxon>Aspergillus</taxon>
        <taxon>Aspergillus subgen. Circumdati</taxon>
    </lineage>
</organism>
<dbReference type="GeneID" id="37119257"/>
<reference evidence="3 4" key="1">
    <citation type="submission" date="2016-12" db="EMBL/GenBank/DDBJ databases">
        <title>The genomes of Aspergillus section Nigri reveals drivers in fungal speciation.</title>
        <authorList>
            <consortium name="DOE Joint Genome Institute"/>
            <person name="Vesth T.C."/>
            <person name="Nybo J."/>
            <person name="Theobald S."/>
            <person name="Brandl J."/>
            <person name="Frisvad J.C."/>
            <person name="Nielsen K.F."/>
            <person name="Lyhne E.K."/>
            <person name="Kogle M.E."/>
            <person name="Kuo A."/>
            <person name="Riley R."/>
            <person name="Clum A."/>
            <person name="Nolan M."/>
            <person name="Lipzen A."/>
            <person name="Salamov A."/>
            <person name="Henrissat B."/>
            <person name="Wiebenga A."/>
            <person name="De Vries R.P."/>
            <person name="Grigoriev I.V."/>
            <person name="Mortensen U.H."/>
            <person name="Andersen M.R."/>
            <person name="Baker S.E."/>
        </authorList>
    </citation>
    <scope>NUCLEOTIDE SEQUENCE [LARGE SCALE GENOMIC DNA]</scope>
    <source>
        <strain evidence="3 4">CBS 115572</strain>
    </source>
</reference>
<dbReference type="RefSeq" id="XP_025469266.1">
    <property type="nucleotide sequence ID" value="XM_025617114.1"/>
</dbReference>
<evidence type="ECO:0000313" key="3">
    <source>
        <dbReference type="EMBL" id="PWY91538.1"/>
    </source>
</evidence>
<dbReference type="GO" id="GO:0009116">
    <property type="term" value="P:nucleoside metabolic process"/>
    <property type="evidence" value="ECO:0007669"/>
    <property type="project" value="InterPro"/>
</dbReference>
<dbReference type="OrthoDB" id="1658288at2759"/>